<dbReference type="InterPro" id="IPR052921">
    <property type="entry name" value="GPCR1_Superfamily_Member"/>
</dbReference>
<dbReference type="Pfam" id="PF13853">
    <property type="entry name" value="7tm_4"/>
    <property type="match status" value="1"/>
</dbReference>
<name>A0A8C6T3P4_9GOBI</name>
<keyword evidence="7" id="KW-0297">G-protein coupled receptor</keyword>
<keyword evidence="8 13" id="KW-0472">Membrane</keyword>
<keyword evidence="11" id="KW-0325">Glycoprotein</keyword>
<dbReference type="PANTHER" id="PTHR26451">
    <property type="entry name" value="G_PROTEIN_RECEP_F1_2 DOMAIN-CONTAINING PROTEIN"/>
    <property type="match status" value="1"/>
</dbReference>
<reference evidence="15" key="1">
    <citation type="submission" date="2025-08" db="UniProtKB">
        <authorList>
            <consortium name="Ensembl"/>
        </authorList>
    </citation>
    <scope>IDENTIFICATION</scope>
</reference>
<evidence type="ECO:0000256" key="7">
    <source>
        <dbReference type="ARBA" id="ARBA00023040"/>
    </source>
</evidence>
<evidence type="ECO:0000256" key="5">
    <source>
        <dbReference type="ARBA" id="ARBA00022725"/>
    </source>
</evidence>
<evidence type="ECO:0000313" key="15">
    <source>
        <dbReference type="Ensembl" id="ENSNMLP00000015791.1"/>
    </source>
</evidence>
<evidence type="ECO:0000256" key="10">
    <source>
        <dbReference type="ARBA" id="ARBA00023170"/>
    </source>
</evidence>
<dbReference type="Proteomes" id="UP000694523">
    <property type="component" value="Unplaced"/>
</dbReference>
<dbReference type="PANTHER" id="PTHR26451:SF989">
    <property type="entry name" value="G-PROTEIN COUPLED RECEPTORS FAMILY 1 PROFILE DOMAIN-CONTAINING PROTEIN"/>
    <property type="match status" value="1"/>
</dbReference>
<proteinExistence type="predicted"/>
<feature type="transmembrane region" description="Helical" evidence="13">
    <location>
        <begin position="142"/>
        <end position="165"/>
    </location>
</feature>
<accession>A0A8C6T3P4</accession>
<comment type="subcellular location">
    <subcellularLocation>
        <location evidence="1">Cell membrane</location>
        <topology evidence="1">Multi-pass membrane protein</topology>
    </subcellularLocation>
</comment>
<evidence type="ECO:0000256" key="4">
    <source>
        <dbReference type="ARBA" id="ARBA00022692"/>
    </source>
</evidence>
<dbReference type="InterPro" id="IPR017452">
    <property type="entry name" value="GPCR_Rhodpsn_7TM"/>
</dbReference>
<evidence type="ECO:0000256" key="11">
    <source>
        <dbReference type="ARBA" id="ARBA00023180"/>
    </source>
</evidence>
<dbReference type="SUPFAM" id="SSF81321">
    <property type="entry name" value="Family A G protein-coupled receptor-like"/>
    <property type="match status" value="1"/>
</dbReference>
<dbReference type="GO" id="GO:0004930">
    <property type="term" value="F:G protein-coupled receptor activity"/>
    <property type="evidence" value="ECO:0007669"/>
    <property type="project" value="UniProtKB-KW"/>
</dbReference>
<keyword evidence="16" id="KW-1185">Reference proteome</keyword>
<dbReference type="InterPro" id="IPR000725">
    <property type="entry name" value="Olfact_rcpt"/>
</dbReference>
<evidence type="ECO:0000256" key="6">
    <source>
        <dbReference type="ARBA" id="ARBA00022989"/>
    </source>
</evidence>
<keyword evidence="10" id="KW-0675">Receptor</keyword>
<evidence type="ECO:0000256" key="3">
    <source>
        <dbReference type="ARBA" id="ARBA00022606"/>
    </source>
</evidence>
<feature type="transmembrane region" description="Helical" evidence="13">
    <location>
        <begin position="237"/>
        <end position="261"/>
    </location>
</feature>
<keyword evidence="6 13" id="KW-1133">Transmembrane helix</keyword>
<dbReference type="PROSITE" id="PS50262">
    <property type="entry name" value="G_PROTEIN_RECEP_F1_2"/>
    <property type="match status" value="1"/>
</dbReference>
<dbReference type="PRINTS" id="PR00245">
    <property type="entry name" value="OLFACTORYR"/>
</dbReference>
<evidence type="ECO:0000313" key="16">
    <source>
        <dbReference type="Proteomes" id="UP000694523"/>
    </source>
</evidence>
<dbReference type="Ensembl" id="ENSNMLT00000017750.1">
    <property type="protein sequence ID" value="ENSNMLP00000015791.1"/>
    <property type="gene ID" value="ENSNMLG00000010453.1"/>
</dbReference>
<feature type="transmembrane region" description="Helical" evidence="13">
    <location>
        <begin position="93"/>
        <end position="121"/>
    </location>
</feature>
<evidence type="ECO:0000259" key="14">
    <source>
        <dbReference type="PROSITE" id="PS50262"/>
    </source>
</evidence>
<evidence type="ECO:0000256" key="1">
    <source>
        <dbReference type="ARBA" id="ARBA00004651"/>
    </source>
</evidence>
<feature type="transmembrane region" description="Helical" evidence="13">
    <location>
        <begin position="61"/>
        <end position="81"/>
    </location>
</feature>
<sequence>MANSSDILVLLLEGLTLDSPGAALSTFLIVLFAYTFVLLSNVTITLLILLNHSLHQPLYLLYLNLSFNDLLSNTLIIPRLLADLLRAPSLRTIHLYSCVIQAFLTHLTSAAGHTILMIMAFDRYVAICKPLQYSALMTGRTVVRLVVWAWGVAFIFVAVLIGLTLRLTRCRTLVSGLYCNNAELFKLSCENTYINNIYGLFFTVVLLSSSMGSMVLTYSKIMVICLRSKNASLNRRALQTCSTHLLSYLVYLFDGFLIIVFHRFPNLTQERKFITIMYHLLPSGVNPLIYGLQSNEIRRSLSLFFRLKLSKGT</sequence>
<keyword evidence="3" id="KW-0716">Sensory transduction</keyword>
<evidence type="ECO:0000256" key="9">
    <source>
        <dbReference type="ARBA" id="ARBA00023157"/>
    </source>
</evidence>
<dbReference type="GO" id="GO:0004984">
    <property type="term" value="F:olfactory receptor activity"/>
    <property type="evidence" value="ECO:0007669"/>
    <property type="project" value="InterPro"/>
</dbReference>
<reference evidence="15" key="2">
    <citation type="submission" date="2025-09" db="UniProtKB">
        <authorList>
            <consortium name="Ensembl"/>
        </authorList>
    </citation>
    <scope>IDENTIFICATION</scope>
</reference>
<feature type="domain" description="G-protein coupled receptors family 1 profile" evidence="14">
    <location>
        <begin position="40"/>
        <end position="290"/>
    </location>
</feature>
<dbReference type="GO" id="GO:0005886">
    <property type="term" value="C:plasma membrane"/>
    <property type="evidence" value="ECO:0007669"/>
    <property type="project" value="UniProtKB-SubCell"/>
</dbReference>
<dbReference type="Gene3D" id="1.20.1070.10">
    <property type="entry name" value="Rhodopsin 7-helix transmembrane proteins"/>
    <property type="match status" value="1"/>
</dbReference>
<protein>
    <submittedName>
        <fullName evidence="15">Odorant receptor, family F, subfamily 115, member 15</fullName>
    </submittedName>
</protein>
<keyword evidence="4 13" id="KW-0812">Transmembrane</keyword>
<evidence type="ECO:0000256" key="13">
    <source>
        <dbReference type="SAM" id="Phobius"/>
    </source>
</evidence>
<evidence type="ECO:0000256" key="8">
    <source>
        <dbReference type="ARBA" id="ARBA00023136"/>
    </source>
</evidence>
<keyword evidence="5" id="KW-0552">Olfaction</keyword>
<dbReference type="InterPro" id="IPR000276">
    <property type="entry name" value="GPCR_Rhodpsn"/>
</dbReference>
<keyword evidence="2" id="KW-1003">Cell membrane</keyword>
<evidence type="ECO:0000256" key="2">
    <source>
        <dbReference type="ARBA" id="ARBA00022475"/>
    </source>
</evidence>
<keyword evidence="9" id="KW-1015">Disulfide bond</keyword>
<evidence type="ECO:0000256" key="12">
    <source>
        <dbReference type="ARBA" id="ARBA00023224"/>
    </source>
</evidence>
<feature type="transmembrane region" description="Helical" evidence="13">
    <location>
        <begin position="22"/>
        <end position="49"/>
    </location>
</feature>
<keyword evidence="12" id="KW-0807">Transducer</keyword>
<feature type="transmembrane region" description="Helical" evidence="13">
    <location>
        <begin position="197"/>
        <end position="216"/>
    </location>
</feature>
<organism evidence="15 16">
    <name type="scientific">Neogobius melanostomus</name>
    <name type="common">round goby</name>
    <dbReference type="NCBI Taxonomy" id="47308"/>
    <lineage>
        <taxon>Eukaryota</taxon>
        <taxon>Metazoa</taxon>
        <taxon>Chordata</taxon>
        <taxon>Craniata</taxon>
        <taxon>Vertebrata</taxon>
        <taxon>Euteleostomi</taxon>
        <taxon>Actinopterygii</taxon>
        <taxon>Neopterygii</taxon>
        <taxon>Teleostei</taxon>
        <taxon>Neoteleostei</taxon>
        <taxon>Acanthomorphata</taxon>
        <taxon>Gobiaria</taxon>
        <taxon>Gobiiformes</taxon>
        <taxon>Gobioidei</taxon>
        <taxon>Gobiidae</taxon>
        <taxon>Benthophilinae</taxon>
        <taxon>Neogobiini</taxon>
        <taxon>Neogobius</taxon>
    </lineage>
</organism>
<dbReference type="GO" id="GO:0005549">
    <property type="term" value="F:odorant binding"/>
    <property type="evidence" value="ECO:0007669"/>
    <property type="project" value="TreeGrafter"/>
</dbReference>
<dbReference type="FunFam" id="1.20.1070.10:FF:000024">
    <property type="entry name" value="Olfactory receptor"/>
    <property type="match status" value="1"/>
</dbReference>
<dbReference type="PRINTS" id="PR00237">
    <property type="entry name" value="GPCRRHODOPSN"/>
</dbReference>
<dbReference type="AlphaFoldDB" id="A0A8C6T3P4"/>